<evidence type="ECO:0000313" key="7">
    <source>
        <dbReference type="EMBL" id="OAQ38554.1"/>
    </source>
</evidence>
<comment type="caution">
    <text evidence="7">The sequence shown here is derived from an EMBL/GenBank/DDBJ whole genome shotgun (WGS) entry which is preliminary data.</text>
</comment>
<organism evidence="7 8">
    <name type="scientific">Pedobacter psychrophilus</name>
    <dbReference type="NCBI Taxonomy" id="1826909"/>
    <lineage>
        <taxon>Bacteria</taxon>
        <taxon>Pseudomonadati</taxon>
        <taxon>Bacteroidota</taxon>
        <taxon>Sphingobacteriia</taxon>
        <taxon>Sphingobacteriales</taxon>
        <taxon>Sphingobacteriaceae</taxon>
        <taxon>Pedobacter</taxon>
    </lineage>
</organism>
<proteinExistence type="inferred from homology"/>
<gene>
    <name evidence="7" type="ORF">A5893_14140</name>
</gene>
<dbReference type="EMBL" id="LWHJ01000030">
    <property type="protein sequence ID" value="OAQ38554.1"/>
    <property type="molecule type" value="Genomic_DNA"/>
</dbReference>
<dbReference type="Proteomes" id="UP000078459">
    <property type="component" value="Unassembled WGS sequence"/>
</dbReference>
<keyword evidence="6" id="KW-0472">Membrane</keyword>
<dbReference type="STRING" id="1826909.A5893_14140"/>
<dbReference type="Pfam" id="PF02646">
    <property type="entry name" value="RmuC"/>
    <property type="match status" value="1"/>
</dbReference>
<protein>
    <submittedName>
        <fullName evidence="7">DNA polymerase V</fullName>
    </submittedName>
</protein>
<dbReference type="PANTHER" id="PTHR30563">
    <property type="entry name" value="DNA RECOMBINATION PROTEIN RMUC"/>
    <property type="match status" value="1"/>
</dbReference>
<keyword evidence="6" id="KW-0812">Transmembrane</keyword>
<accession>A0A179DCB1</accession>
<keyword evidence="6" id="KW-1133">Transmembrane helix</keyword>
<dbReference type="RefSeq" id="WP_068823326.1">
    <property type="nucleotide sequence ID" value="NZ_LWHJ01000030.1"/>
</dbReference>
<keyword evidence="3 5" id="KW-0175">Coiled coil</keyword>
<dbReference type="PANTHER" id="PTHR30563:SF0">
    <property type="entry name" value="DNA RECOMBINATION PROTEIN RMUC"/>
    <property type="match status" value="1"/>
</dbReference>
<sequence length="447" mass="51044">MEFLPIIIAVIILVIAIILFVKKPKIIGGIAIEEYNQLKTELAVEEQKVLSAKEEKQENENRFLHRIYRLEEEKNELISQLTQEKQQVSKIEEACKAEQQRLHQQEKFITETQVKFSKDFELIAAQILKQKTAEFTETNRTNLDILLNPLKENIKAFEDKVEKVYKSESDERNILKGELSKLMELNKQISDEAHNLTRALKGDNKKQGNWGEMVLDKLMEGSGLLEGVNYTKQSNYVAADGNRLLPDMVVFLPEQKHIVIDSKVSLIAYEKLVSAENEEDRLTFTKQHIASIKSHIMGLSIKNYQDLYQINSPEFVLLFIPIESSFAIAVQYDQDLFDFAWNKKVVIVTPSTLLATLKTVASIWKQEQQTKNAIDIATKAGQLYDKFVGFVTDLQKVGDHLDKSQKVYGEAMGKLTLGNGNLINRVENLKKLGAKATKEIDSRLLEE</sequence>
<evidence type="ECO:0000256" key="5">
    <source>
        <dbReference type="SAM" id="Coils"/>
    </source>
</evidence>
<reference evidence="7 8" key="1">
    <citation type="submission" date="2016-04" db="EMBL/GenBank/DDBJ databases">
        <authorList>
            <person name="Evans L.H."/>
            <person name="Alamgir A."/>
            <person name="Owens N."/>
            <person name="Weber N.D."/>
            <person name="Virtaneva K."/>
            <person name="Barbian K."/>
            <person name="Babar A."/>
            <person name="Rosenke K."/>
        </authorList>
    </citation>
    <scope>NUCLEOTIDE SEQUENCE [LARGE SCALE GENOMIC DNA]</scope>
    <source>
        <strain evidence="7 8">CCM 8644</strain>
    </source>
</reference>
<dbReference type="AlphaFoldDB" id="A0A179DCB1"/>
<dbReference type="OrthoDB" id="370725at2"/>
<evidence type="ECO:0000256" key="1">
    <source>
        <dbReference type="ARBA" id="ARBA00003416"/>
    </source>
</evidence>
<keyword evidence="4" id="KW-0233">DNA recombination</keyword>
<evidence type="ECO:0000256" key="2">
    <source>
        <dbReference type="ARBA" id="ARBA00009840"/>
    </source>
</evidence>
<dbReference type="InterPro" id="IPR003798">
    <property type="entry name" value="DNA_recombination_RmuC"/>
</dbReference>
<dbReference type="GO" id="GO:0006310">
    <property type="term" value="P:DNA recombination"/>
    <property type="evidence" value="ECO:0007669"/>
    <property type="project" value="UniProtKB-KW"/>
</dbReference>
<evidence type="ECO:0000256" key="3">
    <source>
        <dbReference type="ARBA" id="ARBA00023054"/>
    </source>
</evidence>
<keyword evidence="8" id="KW-1185">Reference proteome</keyword>
<comment type="similarity">
    <text evidence="2">Belongs to the RmuC family.</text>
</comment>
<evidence type="ECO:0000256" key="4">
    <source>
        <dbReference type="ARBA" id="ARBA00023172"/>
    </source>
</evidence>
<name>A0A179DCB1_9SPHI</name>
<feature type="coiled-coil region" evidence="5">
    <location>
        <begin position="35"/>
        <end position="101"/>
    </location>
</feature>
<feature type="transmembrane region" description="Helical" evidence="6">
    <location>
        <begin position="6"/>
        <end position="21"/>
    </location>
</feature>
<evidence type="ECO:0000313" key="8">
    <source>
        <dbReference type="Proteomes" id="UP000078459"/>
    </source>
</evidence>
<evidence type="ECO:0000256" key="6">
    <source>
        <dbReference type="SAM" id="Phobius"/>
    </source>
</evidence>
<comment type="function">
    <text evidence="1">Involved in DNA recombination.</text>
</comment>
<reference evidence="7 8" key="2">
    <citation type="submission" date="2016-06" db="EMBL/GenBank/DDBJ databases">
        <title>Pedobacter psychrophilus sp. nov., isolated from Antarctic fragmentary rock.</title>
        <authorList>
            <person name="Svec P."/>
        </authorList>
    </citation>
    <scope>NUCLEOTIDE SEQUENCE [LARGE SCALE GENOMIC DNA]</scope>
    <source>
        <strain evidence="7 8">CCM 8644</strain>
    </source>
</reference>